<name>A0AB34YZ92_9HYPH</name>
<accession>A0AB34YZ92</accession>
<feature type="non-terminal residue" evidence="1">
    <location>
        <position position="1"/>
    </location>
</feature>
<dbReference type="InterPro" id="IPR010994">
    <property type="entry name" value="RuvA_2-like"/>
</dbReference>
<sequence>ASAALPLIQPPLLREHRLYQADWLLRFYGFTAEEIATGTKAGHLDLELDPKLAWAIQHRGLFPLDVNRASRELLLRVPGFGTRTVDRIIVARRNSCLRYDGLVRIGANMNKARPFIMAPGWSPGRLIDNVDLRARFASPAEQLRLL</sequence>
<gene>
    <name evidence="1" type="ORF">GGQ79_005037</name>
</gene>
<dbReference type="Proteomes" id="UP000553980">
    <property type="component" value="Unassembled WGS sequence"/>
</dbReference>
<proteinExistence type="predicted"/>
<comment type="caution">
    <text evidence="1">The sequence shown here is derived from an EMBL/GenBank/DDBJ whole genome shotgun (WGS) entry which is preliminary data.</text>
</comment>
<dbReference type="GO" id="GO:0003677">
    <property type="term" value="F:DNA binding"/>
    <property type="evidence" value="ECO:0007669"/>
    <property type="project" value="UniProtKB-KW"/>
</dbReference>
<evidence type="ECO:0000313" key="1">
    <source>
        <dbReference type="EMBL" id="MBB4096464.1"/>
    </source>
</evidence>
<keyword evidence="2" id="KW-1185">Reference proteome</keyword>
<dbReference type="AlphaFoldDB" id="A0AB34YZ92"/>
<organism evidence="1 2">
    <name type="scientific">Brucella pecoris</name>
    <dbReference type="NCBI Taxonomy" id="867683"/>
    <lineage>
        <taxon>Bacteria</taxon>
        <taxon>Pseudomonadati</taxon>
        <taxon>Pseudomonadota</taxon>
        <taxon>Alphaproteobacteria</taxon>
        <taxon>Hyphomicrobiales</taxon>
        <taxon>Brucellaceae</taxon>
        <taxon>Brucella/Ochrobactrum group</taxon>
        <taxon>Brucella</taxon>
    </lineage>
</organism>
<protein>
    <submittedName>
        <fullName evidence="1">DNA-binding helix-hairpin-helix protein</fullName>
    </submittedName>
</protein>
<reference evidence="1 2" key="1">
    <citation type="submission" date="2020-08" db="EMBL/GenBank/DDBJ databases">
        <title>Genomic Encyclopedia of Type Strains, Phase IV (KMG-IV): sequencing the most valuable type-strain genomes for metagenomic binning, comparative biology and taxonomic classification.</title>
        <authorList>
            <person name="Goeker M."/>
        </authorList>
    </citation>
    <scope>NUCLEOTIDE SEQUENCE [LARGE SCALE GENOMIC DNA]</scope>
    <source>
        <strain evidence="1 2">DSM 23868</strain>
    </source>
</reference>
<evidence type="ECO:0000313" key="2">
    <source>
        <dbReference type="Proteomes" id="UP000553980"/>
    </source>
</evidence>
<dbReference type="EMBL" id="JACIEX010000055">
    <property type="protein sequence ID" value="MBB4096464.1"/>
    <property type="molecule type" value="Genomic_DNA"/>
</dbReference>
<dbReference type="SUPFAM" id="SSF47781">
    <property type="entry name" value="RuvA domain 2-like"/>
    <property type="match status" value="1"/>
</dbReference>
<keyword evidence="1" id="KW-0238">DNA-binding</keyword>